<dbReference type="Pfam" id="PF14486">
    <property type="entry name" value="DUF4432"/>
    <property type="match status" value="1"/>
</dbReference>
<evidence type="ECO:0000313" key="3">
    <source>
        <dbReference type="Proteomes" id="UP000829708"/>
    </source>
</evidence>
<dbReference type="InterPro" id="IPR027839">
    <property type="entry name" value="DUF4432"/>
</dbReference>
<dbReference type="PANTHER" id="PTHR38418:SF2">
    <property type="entry name" value="SUGAR ISOMERASE, KPSF_GUTQ (AFU_ORTHOLOGUE AFUA_6G08860)"/>
    <property type="match status" value="1"/>
</dbReference>
<dbReference type="InterPro" id="IPR001347">
    <property type="entry name" value="SIS_dom"/>
</dbReference>
<dbReference type="InterPro" id="IPR035474">
    <property type="entry name" value="SIS_Kpsf"/>
</dbReference>
<feature type="domain" description="SIS" evidence="1">
    <location>
        <begin position="427"/>
        <end position="570"/>
    </location>
</feature>
<dbReference type="Gene3D" id="2.70.98.10">
    <property type="match status" value="1"/>
</dbReference>
<proteinExistence type="predicted"/>
<gene>
    <name evidence="2" type="ORF">MUG09_08585</name>
</gene>
<dbReference type="Pfam" id="PF01380">
    <property type="entry name" value="SIS"/>
    <property type="match status" value="1"/>
</dbReference>
<organism evidence="2 3">
    <name type="scientific">Sphaerochaeta associata</name>
    <dbReference type="NCBI Taxonomy" id="1129264"/>
    <lineage>
        <taxon>Bacteria</taxon>
        <taxon>Pseudomonadati</taxon>
        <taxon>Spirochaetota</taxon>
        <taxon>Spirochaetia</taxon>
        <taxon>Spirochaetales</taxon>
        <taxon>Sphaerochaetaceae</taxon>
        <taxon>Sphaerochaeta</taxon>
    </lineage>
</organism>
<name>A0ABY4D628_9SPIR</name>
<sequence length="592" mass="65709">MQRSTTWCVDIPNWNEGRRDDLQFEFPDGLAQWYHHGGDDVSVKRLRIWYKQFSITLLPTKGLSVLECSIDQTPLFWEPPVETLCSPEQLDLSQGLLINGEKTEGTAWISQFMGGIEMLGLDTWGMNYRDSEGVLHVLHGNISSIPALDIKITPGSDTTLHICGVMKVYDPIALLPQQGQTPLWQVTKTIELRSDTNELVIDDHIVNVSSRSAFADWGYHVQLRPKDGCSYIIPSGHIEERFGRPVPSDHHIWKRARNITEREERGYVHTQLKAEKNLVQGLLLYPDGSGIGMRFPHAPYTMVWNSCGGAQSKEFRSADDRENILIPKPWDGVGPEIGASDLDHGRRVDPAVVQEHLQPGESIRLRLSFTPLDSSQVLTWKQDMQDVERNAYDDDQISAIASHVWETALHEIERLKTYCDRKAFITCVRMLANHQGRVFTCGVGTSAVAARKLAHSLCCVEIPAMFLNPADAVHGALGAVQEKDLVFLISKGGGTKEIVQLIPSLQAKQATIIGITENAASTLGCCSDILLHVAIEKEADTFNMLATTSTLTVIALFDALAIAAMQVSGFTKEQFAIIHPSGAVGDRLLHKH</sequence>
<protein>
    <submittedName>
        <fullName evidence="2">DUF4432 family protein</fullName>
    </submittedName>
</protein>
<dbReference type="EMBL" id="CP094929">
    <property type="protein sequence ID" value="UOM49610.1"/>
    <property type="molecule type" value="Genomic_DNA"/>
</dbReference>
<dbReference type="InterPro" id="IPR046348">
    <property type="entry name" value="SIS_dom_sf"/>
</dbReference>
<dbReference type="PANTHER" id="PTHR38418">
    <property type="entry name" value="SUGAR ISOMERASE, KPSF/GUTQ (AFU_ORTHOLOGUE AFUA_6G08860)"/>
    <property type="match status" value="1"/>
</dbReference>
<dbReference type="Proteomes" id="UP000829708">
    <property type="component" value="Chromosome"/>
</dbReference>
<dbReference type="RefSeq" id="WP_244771004.1">
    <property type="nucleotide sequence ID" value="NZ_CP094929.1"/>
</dbReference>
<accession>A0ABY4D628</accession>
<reference evidence="3" key="1">
    <citation type="journal article" date="2024" name="J Bioinform Genom">
        <title>Complete genome sequence of the type strain bacterium Sphaerochaeta associata GLS2t (VKM B-2742)t.</title>
        <authorList>
            <person name="Troshina O.Y."/>
            <person name="Tepeeva A.N."/>
            <person name="Arzamasceva V.O."/>
            <person name="Whitman W.B."/>
            <person name="Varghese N."/>
            <person name="Shapiro N."/>
            <person name="Woyke T."/>
            <person name="Kripides N.C."/>
            <person name="Vasilenko O.V."/>
        </authorList>
    </citation>
    <scope>NUCLEOTIDE SEQUENCE [LARGE SCALE GENOMIC DNA]</scope>
    <source>
        <strain evidence="3">GLS2T</strain>
    </source>
</reference>
<evidence type="ECO:0000259" key="1">
    <source>
        <dbReference type="PROSITE" id="PS51464"/>
    </source>
</evidence>
<dbReference type="PROSITE" id="PS51464">
    <property type="entry name" value="SIS"/>
    <property type="match status" value="1"/>
</dbReference>
<dbReference type="Gene3D" id="3.40.50.10490">
    <property type="entry name" value="Glucose-6-phosphate isomerase like protein, domain 1"/>
    <property type="match status" value="1"/>
</dbReference>
<evidence type="ECO:0000313" key="2">
    <source>
        <dbReference type="EMBL" id="UOM49610.1"/>
    </source>
</evidence>
<dbReference type="SUPFAM" id="SSF53697">
    <property type="entry name" value="SIS domain"/>
    <property type="match status" value="1"/>
</dbReference>
<dbReference type="CDD" id="cd05014">
    <property type="entry name" value="SIS_Kpsf"/>
    <property type="match status" value="1"/>
</dbReference>
<dbReference type="InterPro" id="IPR014718">
    <property type="entry name" value="GH-type_carb-bd"/>
</dbReference>
<keyword evidence="3" id="KW-1185">Reference proteome</keyword>